<dbReference type="GO" id="GO:0000917">
    <property type="term" value="P:division septum assembly"/>
    <property type="evidence" value="ECO:0007669"/>
    <property type="project" value="UniProtKB-KW"/>
</dbReference>
<gene>
    <name evidence="10" type="primary">engB</name>
    <name evidence="12" type="ordered locus">Turpa_3245</name>
</gene>
<comment type="function">
    <text evidence="10">Necessary for normal cell division and for the maintenance of normal septation.</text>
</comment>
<keyword evidence="13" id="KW-1185">Reference proteome</keyword>
<dbReference type="InterPro" id="IPR019987">
    <property type="entry name" value="GTP-bd_ribosome_bio_YsxC"/>
</dbReference>
<keyword evidence="8 10" id="KW-0717">Septation</keyword>
<evidence type="ECO:0000256" key="6">
    <source>
        <dbReference type="ARBA" id="ARBA00022842"/>
    </source>
</evidence>
<comment type="cofactor">
    <cofactor evidence="1">
        <name>Mg(2+)</name>
        <dbReference type="ChEBI" id="CHEBI:18420"/>
    </cofactor>
</comment>
<evidence type="ECO:0000259" key="11">
    <source>
        <dbReference type="PROSITE" id="PS51706"/>
    </source>
</evidence>
<keyword evidence="3 10" id="KW-0132">Cell division</keyword>
<dbReference type="CDD" id="cd01876">
    <property type="entry name" value="YihA_EngB"/>
    <property type="match status" value="1"/>
</dbReference>
<dbReference type="AlphaFoldDB" id="I4B9C7"/>
<keyword evidence="6" id="KW-0460">Magnesium</keyword>
<dbReference type="InterPro" id="IPR027417">
    <property type="entry name" value="P-loop_NTPase"/>
</dbReference>
<dbReference type="SUPFAM" id="SSF52540">
    <property type="entry name" value="P-loop containing nucleoside triphosphate hydrolases"/>
    <property type="match status" value="1"/>
</dbReference>
<evidence type="ECO:0000256" key="10">
    <source>
        <dbReference type="HAMAP-Rule" id="MF_00321"/>
    </source>
</evidence>
<evidence type="ECO:0000313" key="13">
    <source>
        <dbReference type="Proteomes" id="UP000006048"/>
    </source>
</evidence>
<name>I4B9C7_TURPD</name>
<dbReference type="KEGG" id="tpx:Turpa_3245"/>
<evidence type="ECO:0000313" key="12">
    <source>
        <dbReference type="EMBL" id="AFM13884.1"/>
    </source>
</evidence>
<dbReference type="GO" id="GO:0005525">
    <property type="term" value="F:GTP binding"/>
    <property type="evidence" value="ECO:0007669"/>
    <property type="project" value="UniProtKB-UniRule"/>
</dbReference>
<evidence type="ECO:0000256" key="3">
    <source>
        <dbReference type="ARBA" id="ARBA00022618"/>
    </source>
</evidence>
<dbReference type="Proteomes" id="UP000006048">
    <property type="component" value="Chromosome"/>
</dbReference>
<dbReference type="InterPro" id="IPR030393">
    <property type="entry name" value="G_ENGB_dom"/>
</dbReference>
<sequence>MITGKKVFNDGDRIRATYLGKFSEAKLLPPAATEIAFIGRSNSGKSSLLRALINADKMPQVSAKPGSTRLMHAYRLGNDAENQNGLMLVDFPGYGYAKSSAVFRARFSEMLLDYLQSKRNVRALCLMMDSRRMPEEEELEIAKIARQRHTSLLLCLNKVDQLNQKELAALTKTWAGNKTFFEILAVSAAKRQNLDYLRTFILSSGT</sequence>
<feature type="domain" description="EngB-type G" evidence="11">
    <location>
        <begin position="31"/>
        <end position="206"/>
    </location>
</feature>
<proteinExistence type="inferred from homology"/>
<dbReference type="PATRIC" id="fig|869212.3.peg.3277"/>
<dbReference type="OrthoDB" id="9804921at2"/>
<organism evidence="12 13">
    <name type="scientific">Turneriella parva (strain ATCC BAA-1111 / DSM 21527 / NCTC 11395 / H)</name>
    <name type="common">Leptospira parva</name>
    <dbReference type="NCBI Taxonomy" id="869212"/>
    <lineage>
        <taxon>Bacteria</taxon>
        <taxon>Pseudomonadati</taxon>
        <taxon>Spirochaetota</taxon>
        <taxon>Spirochaetia</taxon>
        <taxon>Leptospirales</taxon>
        <taxon>Leptospiraceae</taxon>
        <taxon>Turneriella</taxon>
    </lineage>
</organism>
<keyword evidence="9 10" id="KW-0131">Cell cycle</keyword>
<comment type="similarity">
    <text evidence="2 10">Belongs to the TRAFAC class TrmE-Era-EngA-EngB-Septin-like GTPase superfamily. EngB GTPase family.</text>
</comment>
<dbReference type="HOGENOM" id="CLU_033732_3_0_12"/>
<dbReference type="InterPro" id="IPR006073">
    <property type="entry name" value="GTP-bd"/>
</dbReference>
<dbReference type="Pfam" id="PF01926">
    <property type="entry name" value="MMR_HSR1"/>
    <property type="match status" value="1"/>
</dbReference>
<accession>I4B9C7</accession>
<dbReference type="PROSITE" id="PS51706">
    <property type="entry name" value="G_ENGB"/>
    <property type="match status" value="1"/>
</dbReference>
<dbReference type="PANTHER" id="PTHR11649:SF13">
    <property type="entry name" value="ENGB-TYPE G DOMAIN-CONTAINING PROTEIN"/>
    <property type="match status" value="1"/>
</dbReference>
<evidence type="ECO:0000256" key="4">
    <source>
        <dbReference type="ARBA" id="ARBA00022723"/>
    </source>
</evidence>
<evidence type="ECO:0000256" key="8">
    <source>
        <dbReference type="ARBA" id="ARBA00023210"/>
    </source>
</evidence>
<dbReference type="Gene3D" id="3.40.50.300">
    <property type="entry name" value="P-loop containing nucleotide triphosphate hydrolases"/>
    <property type="match status" value="1"/>
</dbReference>
<reference evidence="12 13" key="1">
    <citation type="submission" date="2012-06" db="EMBL/GenBank/DDBJ databases">
        <title>The complete chromosome of genome of Turneriella parva DSM 21527.</title>
        <authorList>
            <consortium name="US DOE Joint Genome Institute (JGI-PGF)"/>
            <person name="Lucas S."/>
            <person name="Han J."/>
            <person name="Lapidus A."/>
            <person name="Bruce D."/>
            <person name="Goodwin L."/>
            <person name="Pitluck S."/>
            <person name="Peters L."/>
            <person name="Kyrpides N."/>
            <person name="Mavromatis K."/>
            <person name="Ivanova N."/>
            <person name="Mikhailova N."/>
            <person name="Chertkov O."/>
            <person name="Detter J.C."/>
            <person name="Tapia R."/>
            <person name="Han C."/>
            <person name="Land M."/>
            <person name="Hauser L."/>
            <person name="Markowitz V."/>
            <person name="Cheng J.-F."/>
            <person name="Hugenholtz P."/>
            <person name="Woyke T."/>
            <person name="Wu D."/>
            <person name="Gronow S."/>
            <person name="Wellnitz S."/>
            <person name="Brambilla E."/>
            <person name="Klenk H.-P."/>
            <person name="Eisen J.A."/>
        </authorList>
    </citation>
    <scope>NUCLEOTIDE SEQUENCE [LARGE SCALE GENOMIC DNA]</scope>
    <source>
        <strain evidence="13">ATCC BAA-1111 / DSM 21527 / NCTC 11395 / H</strain>
    </source>
</reference>
<dbReference type="HAMAP" id="MF_00321">
    <property type="entry name" value="GTPase_EngB"/>
    <property type="match status" value="1"/>
</dbReference>
<dbReference type="EMBL" id="CP002959">
    <property type="protein sequence ID" value="AFM13884.1"/>
    <property type="molecule type" value="Genomic_DNA"/>
</dbReference>
<dbReference type="PANTHER" id="PTHR11649">
    <property type="entry name" value="MSS1/TRME-RELATED GTP-BINDING PROTEIN"/>
    <property type="match status" value="1"/>
</dbReference>
<evidence type="ECO:0000256" key="7">
    <source>
        <dbReference type="ARBA" id="ARBA00023134"/>
    </source>
</evidence>
<keyword evidence="7 10" id="KW-0342">GTP-binding</keyword>
<dbReference type="STRING" id="869212.Turpa_3245"/>
<evidence type="ECO:0000256" key="1">
    <source>
        <dbReference type="ARBA" id="ARBA00001946"/>
    </source>
</evidence>
<keyword evidence="5 10" id="KW-0547">Nucleotide-binding</keyword>
<evidence type="ECO:0000256" key="5">
    <source>
        <dbReference type="ARBA" id="ARBA00022741"/>
    </source>
</evidence>
<dbReference type="NCBIfam" id="TIGR03598">
    <property type="entry name" value="GTPase_YsxC"/>
    <property type="match status" value="1"/>
</dbReference>
<evidence type="ECO:0000256" key="9">
    <source>
        <dbReference type="ARBA" id="ARBA00023306"/>
    </source>
</evidence>
<protein>
    <recommendedName>
        <fullName evidence="10">Probable GTP-binding protein EngB</fullName>
    </recommendedName>
</protein>
<dbReference type="GO" id="GO:0046872">
    <property type="term" value="F:metal ion binding"/>
    <property type="evidence" value="ECO:0007669"/>
    <property type="project" value="UniProtKB-KW"/>
</dbReference>
<keyword evidence="4" id="KW-0479">Metal-binding</keyword>
<dbReference type="GO" id="GO:0005829">
    <property type="term" value="C:cytosol"/>
    <property type="evidence" value="ECO:0007669"/>
    <property type="project" value="TreeGrafter"/>
</dbReference>
<dbReference type="RefSeq" id="WP_014804384.1">
    <property type="nucleotide sequence ID" value="NC_018020.1"/>
</dbReference>
<evidence type="ECO:0000256" key="2">
    <source>
        <dbReference type="ARBA" id="ARBA00009638"/>
    </source>
</evidence>